<reference evidence="3 4" key="1">
    <citation type="journal article" date="2012" name="New Phytol.">
        <title>Insight into trade-off between wood decay and parasitism from the genome of a fungal forest pathogen.</title>
        <authorList>
            <person name="Olson A."/>
            <person name="Aerts A."/>
            <person name="Asiegbu F."/>
            <person name="Belbahri L."/>
            <person name="Bouzid O."/>
            <person name="Broberg A."/>
            <person name="Canback B."/>
            <person name="Coutinho P.M."/>
            <person name="Cullen D."/>
            <person name="Dalman K."/>
            <person name="Deflorio G."/>
            <person name="van Diepen L.T."/>
            <person name="Dunand C."/>
            <person name="Duplessis S."/>
            <person name="Durling M."/>
            <person name="Gonthier P."/>
            <person name="Grimwood J."/>
            <person name="Fossdal C.G."/>
            <person name="Hansson D."/>
            <person name="Henrissat B."/>
            <person name="Hietala A."/>
            <person name="Himmelstrand K."/>
            <person name="Hoffmeister D."/>
            <person name="Hogberg N."/>
            <person name="James T.Y."/>
            <person name="Karlsson M."/>
            <person name="Kohler A."/>
            <person name="Kues U."/>
            <person name="Lee Y.H."/>
            <person name="Lin Y.C."/>
            <person name="Lind M."/>
            <person name="Lindquist E."/>
            <person name="Lombard V."/>
            <person name="Lucas S."/>
            <person name="Lunden K."/>
            <person name="Morin E."/>
            <person name="Murat C."/>
            <person name="Park J."/>
            <person name="Raffaello T."/>
            <person name="Rouze P."/>
            <person name="Salamov A."/>
            <person name="Schmutz J."/>
            <person name="Solheim H."/>
            <person name="Stahlberg J."/>
            <person name="Velez H."/>
            <person name="de Vries R.P."/>
            <person name="Wiebenga A."/>
            <person name="Woodward S."/>
            <person name="Yakovlev I."/>
            <person name="Garbelotto M."/>
            <person name="Martin F."/>
            <person name="Grigoriev I.V."/>
            <person name="Stenlid J."/>
        </authorList>
    </citation>
    <scope>NUCLEOTIDE SEQUENCE [LARGE SCALE GENOMIC DNA]</scope>
    <source>
        <strain evidence="3 4">TC 32-1</strain>
    </source>
</reference>
<feature type="compositionally biased region" description="Pro residues" evidence="1">
    <location>
        <begin position="135"/>
        <end position="183"/>
    </location>
</feature>
<dbReference type="Proteomes" id="UP000030671">
    <property type="component" value="Unassembled WGS sequence"/>
</dbReference>
<protein>
    <submittedName>
        <fullName evidence="3">Uncharacterized protein</fullName>
    </submittedName>
</protein>
<keyword evidence="2" id="KW-0472">Membrane</keyword>
<gene>
    <name evidence="3" type="ORF">HETIRDRAFT_114291</name>
</gene>
<feature type="transmembrane region" description="Helical" evidence="2">
    <location>
        <begin position="29"/>
        <end position="50"/>
    </location>
</feature>
<evidence type="ECO:0000256" key="2">
    <source>
        <dbReference type="SAM" id="Phobius"/>
    </source>
</evidence>
<feature type="transmembrane region" description="Helical" evidence="2">
    <location>
        <begin position="56"/>
        <end position="73"/>
    </location>
</feature>
<feature type="region of interest" description="Disordered" evidence="1">
    <location>
        <begin position="84"/>
        <end position="224"/>
    </location>
</feature>
<dbReference type="RefSeq" id="XP_009540956.1">
    <property type="nucleotide sequence ID" value="XM_009542661.1"/>
</dbReference>
<dbReference type="EMBL" id="KI925454">
    <property type="protein sequence ID" value="ETW87000.1"/>
    <property type="molecule type" value="Genomic_DNA"/>
</dbReference>
<proteinExistence type="predicted"/>
<keyword evidence="2" id="KW-0812">Transmembrane</keyword>
<sequence length="372" mass="40670">MPSWAVVRRPYLGLSRKYNSLTRAGKVKLWSALLNAVCALVVAILGSLFNNTALKYIAFGLSLVAMALPFWALKHDLKKDNQLPLSNLTQGNQEPPRDVRIDMGSAGTAVDSQQGNTNTIRQRPRPQAAQAAQPLPSPPPSPSPLPPALLLPPPPPPPPPPPSPPPPALQPPPPPLPPSPIPPQSTLSLPPSSPPPLSSSPSPLAPPLPTPTEPLEVYKSESVGDHKTMTTRATLYRDGMLLCDVHTDCRNPTQGLRGRALLLVLDAAGRILARFEVVCSTRGGLLDFFTESSGREMMRYSVTQDVAARAARLEVWQANKENFEALEARILKMYSVKHWRDIRIWEMLCSAGYTKIRDYQLRERVEIVFSAG</sequence>
<dbReference type="HOGENOM" id="CLU_744060_0_0_1"/>
<evidence type="ECO:0000313" key="4">
    <source>
        <dbReference type="Proteomes" id="UP000030671"/>
    </source>
</evidence>
<organism evidence="3 4">
    <name type="scientific">Heterobasidion irregulare (strain TC 32-1)</name>
    <dbReference type="NCBI Taxonomy" id="747525"/>
    <lineage>
        <taxon>Eukaryota</taxon>
        <taxon>Fungi</taxon>
        <taxon>Dikarya</taxon>
        <taxon>Basidiomycota</taxon>
        <taxon>Agaricomycotina</taxon>
        <taxon>Agaricomycetes</taxon>
        <taxon>Russulales</taxon>
        <taxon>Bondarzewiaceae</taxon>
        <taxon>Heterobasidion</taxon>
        <taxon>Heterobasidion annosum species complex</taxon>
    </lineage>
</organism>
<dbReference type="GeneID" id="20666444"/>
<dbReference type="KEGG" id="hir:HETIRDRAFT_114291"/>
<feature type="compositionally biased region" description="Pro residues" evidence="1">
    <location>
        <begin position="191"/>
        <end position="212"/>
    </location>
</feature>
<dbReference type="PRINTS" id="PR01217">
    <property type="entry name" value="PRICHEXTENSN"/>
</dbReference>
<name>W4KNN5_HETIT</name>
<dbReference type="OrthoDB" id="2973273at2759"/>
<dbReference type="eggNOG" id="ENOG502QQ2D">
    <property type="taxonomic scope" value="Eukaryota"/>
</dbReference>
<evidence type="ECO:0000313" key="3">
    <source>
        <dbReference type="EMBL" id="ETW87000.1"/>
    </source>
</evidence>
<keyword evidence="4" id="KW-1185">Reference proteome</keyword>
<feature type="compositionally biased region" description="Polar residues" evidence="1">
    <location>
        <begin position="84"/>
        <end position="93"/>
    </location>
</feature>
<dbReference type="InParanoid" id="W4KNN5"/>
<keyword evidence="2" id="KW-1133">Transmembrane helix</keyword>
<feature type="compositionally biased region" description="Polar residues" evidence="1">
    <location>
        <begin position="110"/>
        <end position="121"/>
    </location>
</feature>
<accession>W4KNN5</accession>
<dbReference type="AlphaFoldDB" id="W4KNN5"/>
<evidence type="ECO:0000256" key="1">
    <source>
        <dbReference type="SAM" id="MobiDB-lite"/>
    </source>
</evidence>